<accession>A0A644WGB3</accession>
<keyword evidence="2" id="KW-0378">Hydrolase</keyword>
<dbReference type="Gene3D" id="2.60.120.260">
    <property type="entry name" value="Galactose-binding domain-like"/>
    <property type="match status" value="2"/>
</dbReference>
<dbReference type="Pfam" id="PF18962">
    <property type="entry name" value="Por_Secre_tail"/>
    <property type="match status" value="1"/>
</dbReference>
<dbReference type="Pfam" id="PF22352">
    <property type="entry name" value="K319L-like_PKD"/>
    <property type="match status" value="2"/>
</dbReference>
<dbReference type="Pfam" id="PF00933">
    <property type="entry name" value="Glyco_hydro_3"/>
    <property type="match status" value="1"/>
</dbReference>
<dbReference type="PANTHER" id="PTHR42715">
    <property type="entry name" value="BETA-GLUCOSIDASE"/>
    <property type="match status" value="1"/>
</dbReference>
<evidence type="ECO:0000313" key="4">
    <source>
        <dbReference type="EMBL" id="MPM01573.1"/>
    </source>
</evidence>
<proteinExistence type="inferred from homology"/>
<dbReference type="Gene3D" id="3.20.20.300">
    <property type="entry name" value="Glycoside hydrolase, family 3, N-terminal domain"/>
    <property type="match status" value="1"/>
</dbReference>
<evidence type="ECO:0000256" key="1">
    <source>
        <dbReference type="ARBA" id="ARBA00005336"/>
    </source>
</evidence>
<dbReference type="InterPro" id="IPR036881">
    <property type="entry name" value="Glyco_hydro_3_C_sf"/>
</dbReference>
<dbReference type="GO" id="GO:0005975">
    <property type="term" value="P:carbohydrate metabolic process"/>
    <property type="evidence" value="ECO:0007669"/>
    <property type="project" value="InterPro"/>
</dbReference>
<dbReference type="Gene3D" id="2.60.40.10">
    <property type="entry name" value="Immunoglobulins"/>
    <property type="match status" value="4"/>
</dbReference>
<dbReference type="InterPro" id="IPR002772">
    <property type="entry name" value="Glyco_hydro_3_C"/>
</dbReference>
<dbReference type="EMBL" id="VSSQ01000806">
    <property type="protein sequence ID" value="MPM01573.1"/>
    <property type="molecule type" value="Genomic_DNA"/>
</dbReference>
<dbReference type="InterPro" id="IPR026891">
    <property type="entry name" value="Fn3-like"/>
</dbReference>
<dbReference type="InterPro" id="IPR017853">
    <property type="entry name" value="GH"/>
</dbReference>
<dbReference type="InterPro" id="IPR026444">
    <property type="entry name" value="Secre_tail"/>
</dbReference>
<evidence type="ECO:0000256" key="2">
    <source>
        <dbReference type="ARBA" id="ARBA00022801"/>
    </source>
</evidence>
<dbReference type="SUPFAM" id="SSF49785">
    <property type="entry name" value="Galactose-binding domain-like"/>
    <property type="match status" value="2"/>
</dbReference>
<dbReference type="FunFam" id="2.60.40.10:FF:000495">
    <property type="entry name" value="Periplasmic beta-glucosidase"/>
    <property type="match status" value="1"/>
</dbReference>
<dbReference type="Gene3D" id="3.40.50.1700">
    <property type="entry name" value="Glycoside hydrolase family 3 C-terminal domain"/>
    <property type="match status" value="1"/>
</dbReference>
<dbReference type="Pfam" id="PF00754">
    <property type="entry name" value="F5_F8_type_C"/>
    <property type="match status" value="2"/>
</dbReference>
<dbReference type="InterPro" id="IPR050288">
    <property type="entry name" value="Cellulose_deg_GH3"/>
</dbReference>
<dbReference type="GO" id="GO:0004553">
    <property type="term" value="F:hydrolase activity, hydrolyzing O-glycosyl compounds"/>
    <property type="evidence" value="ECO:0007669"/>
    <property type="project" value="InterPro"/>
</dbReference>
<comment type="caution">
    <text evidence="4">The sequence shown here is derived from an EMBL/GenBank/DDBJ whole genome shotgun (WGS) entry which is preliminary data.</text>
</comment>
<dbReference type="InterPro" id="IPR008979">
    <property type="entry name" value="Galactose-bd-like_sf"/>
</dbReference>
<evidence type="ECO:0000259" key="3">
    <source>
        <dbReference type="PROSITE" id="PS50022"/>
    </source>
</evidence>
<reference evidence="4" key="1">
    <citation type="submission" date="2019-08" db="EMBL/GenBank/DDBJ databases">
        <authorList>
            <person name="Kucharzyk K."/>
            <person name="Murdoch R.W."/>
            <person name="Higgins S."/>
            <person name="Loffler F."/>
        </authorList>
    </citation>
    <scope>NUCLEOTIDE SEQUENCE</scope>
</reference>
<name>A0A644WGB3_9ZZZZ</name>
<feature type="domain" description="F5/8 type C" evidence="3">
    <location>
        <begin position="1036"/>
        <end position="1176"/>
    </location>
</feature>
<dbReference type="PANTHER" id="PTHR42715:SF10">
    <property type="entry name" value="BETA-GLUCOSIDASE"/>
    <property type="match status" value="1"/>
</dbReference>
<dbReference type="Pfam" id="PF01915">
    <property type="entry name" value="Glyco_hydro_3_C"/>
    <property type="match status" value="1"/>
</dbReference>
<dbReference type="InterPro" id="IPR036962">
    <property type="entry name" value="Glyco_hydro_3_N_sf"/>
</dbReference>
<gene>
    <name evidence="4" type="ORF">SDC9_47813</name>
</gene>
<dbReference type="Pfam" id="PF14310">
    <property type="entry name" value="Fn3-like"/>
    <property type="match status" value="1"/>
</dbReference>
<dbReference type="SUPFAM" id="SSF52279">
    <property type="entry name" value="Beta-D-glucan exohydrolase, C-terminal domain"/>
    <property type="match status" value="1"/>
</dbReference>
<dbReference type="InterPro" id="IPR001764">
    <property type="entry name" value="Glyco_hydro_3_N"/>
</dbReference>
<dbReference type="SUPFAM" id="SSF51445">
    <property type="entry name" value="(Trans)glycosidases"/>
    <property type="match status" value="1"/>
</dbReference>
<dbReference type="PROSITE" id="PS50022">
    <property type="entry name" value="FA58C_3"/>
    <property type="match status" value="2"/>
</dbReference>
<dbReference type="InterPro" id="IPR013783">
    <property type="entry name" value="Ig-like_fold"/>
</dbReference>
<dbReference type="NCBIfam" id="TIGR04183">
    <property type="entry name" value="Por_Secre_tail"/>
    <property type="match status" value="1"/>
</dbReference>
<dbReference type="PRINTS" id="PR00133">
    <property type="entry name" value="GLHYDRLASE3"/>
</dbReference>
<feature type="domain" description="F5/8 type C" evidence="3">
    <location>
        <begin position="810"/>
        <end position="948"/>
    </location>
</feature>
<protein>
    <recommendedName>
        <fullName evidence="3">F5/8 type C domain-containing protein</fullName>
    </recommendedName>
</protein>
<organism evidence="4">
    <name type="scientific">bioreactor metagenome</name>
    <dbReference type="NCBI Taxonomy" id="1076179"/>
    <lineage>
        <taxon>unclassified sequences</taxon>
        <taxon>metagenomes</taxon>
        <taxon>ecological metagenomes</taxon>
    </lineage>
</organism>
<sequence length="1357" mass="149273">MKKNLIVIMILSGILNTYAQSPLDKRIDELVNSMTTQEKLEQMYTNRTSFGGTLANVRLGIPGFVMGDSPHGVRLTADRFDRSATAFPTGIAMAATWDEEVVGKIGEYMGLEFWSFGRHQALGPCLDLARDSRGGRTAESGGEDPYLSGHLAKSFTIGMQKYPVIATLKHFMGESMQSNRLKMDVIASQRWMMDFSGYNFRIPIQDAGAMCIMGSYNKINGTKAAESSMLLRTILRERWGFPFYVVSDWANIDDARNAARAGTEICMGSSIYEADLPALVENGHITMAQIDNAVKNILRTKILNGMLDYYPAGSESNVKTKEITDLNLLAAKKSIILLKNEISGANPVLPLRKTGIKIALIGPNAIAENLNCSGSSATNPPYAISVRKGLEDKIGSAGIVYAKGCDINSTSKTGFAEAKALAATADYVIFAGGLDNTQEGEQSFGPHNDRVGGSFALPAIQQELMNELASVNPNLIAIIQSGGVCTLNDCLSNIKGLIYSFYAAQEAGHAIADVVFGDYNPAGRMPLSMPMQDSDFPAWEEEVFRKFEQNLDGGYRWLDEKGITPRYAFGYGLSYTDFAYSNLQMPATVTTGQPFTVTVDVKNTGARAGEEVVQLYISAPTDKVWMPKKELRGFQRIKLEVGETKTVTFNFCADDFYYWNQTGRKYEVQSGNYMFRVGGSSDNLPISQMISFVSGTAKPDLRVTRVYTMPRYPQKGQKVSFYALVKNQGNAATTSSTVYGISFSVAGQQVATTGQTKTIIAPGQVQLIGSEGVWTAETAGRMQLGAQLAFVNGNAEWDTNNNLYATDIEVFDPAVIASEYKNLAYLKDVTVSSEVGKYWGKQMVDGDLSTRWDSENGTEESAIVDLAALCDVDKVELFWDTDYAKQYVLEKSMDGASWAELKNVTNGMGAAEYHSFTAFDTRYIRIRFTEKKSGAGKFSLREIRVFGTEKEKMPSASVILQEKTVLLPHAKTYVDGTASTNPADGELTCQWEQISGPEQAIILSPNLPLTEMKFNTAGTYMFRLTVSNGVNMAFKNFSIVVSYPTTAHDLALKKPASASSSEKVNMYPQAGVDANDNTRWSSAHRNGEWWQVDLQHQVKPSQISIVWHVEYAKKFNIQISPDGNTWQTYATNDAFTGGTSNSNNEGNVSGRYVRLNCVERSGQWENSIKTFNLYGDFVTNTNNVPVAKANYEKQGTVITLNAGESSDADGDNLTYKWEQITGPAFVAVTNANMSSATFSNALKGSYYFKLIVDDGKDVDFTILHVVVDEENTDIIVTPEDSDLIKVYPNPVNDHLFIQYSGNESVKRTDIYNVSGKLIASKKMLNGSISLKELESGIYYLCLYSDEQKIGDVKVMKK</sequence>
<dbReference type="InterPro" id="IPR000421">
    <property type="entry name" value="FA58C"/>
</dbReference>
<comment type="similarity">
    <text evidence="1">Belongs to the glycosyl hydrolase 3 family.</text>
</comment>
<dbReference type="SMART" id="SM01217">
    <property type="entry name" value="Fn3_like"/>
    <property type="match status" value="1"/>
</dbReference>